<gene>
    <name evidence="3" type="ORF">I6U48_21345</name>
</gene>
<evidence type="ECO:0000256" key="2">
    <source>
        <dbReference type="SAM" id="Phobius"/>
    </source>
</evidence>
<keyword evidence="2" id="KW-0812">Transmembrane</keyword>
<accession>A0A949WST8</accession>
<protein>
    <recommendedName>
        <fullName evidence="5">Phage tail tape measure protein</fullName>
    </recommendedName>
</protein>
<evidence type="ECO:0008006" key="5">
    <source>
        <dbReference type="Google" id="ProtNLM"/>
    </source>
</evidence>
<evidence type="ECO:0000256" key="1">
    <source>
        <dbReference type="SAM" id="Coils"/>
    </source>
</evidence>
<dbReference type="AlphaFoldDB" id="A0A949WST8"/>
<dbReference type="Proteomes" id="UP000694308">
    <property type="component" value="Unassembled WGS sequence"/>
</dbReference>
<proteinExistence type="predicted"/>
<comment type="caution">
    <text evidence="3">The sequence shown here is derived from an EMBL/GenBank/DDBJ whole genome shotgun (WGS) entry which is preliminary data.</text>
</comment>
<dbReference type="EMBL" id="JAEEGC010000124">
    <property type="protein sequence ID" value="MBV7275451.1"/>
    <property type="molecule type" value="Genomic_DNA"/>
</dbReference>
<evidence type="ECO:0000313" key="4">
    <source>
        <dbReference type="Proteomes" id="UP000694308"/>
    </source>
</evidence>
<keyword evidence="1" id="KW-0175">Coiled coil</keyword>
<feature type="transmembrane region" description="Helical" evidence="2">
    <location>
        <begin position="445"/>
        <end position="465"/>
    </location>
</feature>
<organism evidence="3 4">
    <name type="scientific">Clostridium thailandense</name>
    <dbReference type="NCBI Taxonomy" id="2794346"/>
    <lineage>
        <taxon>Bacteria</taxon>
        <taxon>Bacillati</taxon>
        <taxon>Bacillota</taxon>
        <taxon>Clostridia</taxon>
        <taxon>Eubacteriales</taxon>
        <taxon>Clostridiaceae</taxon>
        <taxon>Clostridium</taxon>
    </lineage>
</organism>
<evidence type="ECO:0000313" key="3">
    <source>
        <dbReference type="EMBL" id="MBV7275451.1"/>
    </source>
</evidence>
<keyword evidence="2" id="KW-1133">Transmembrane helix</keyword>
<keyword evidence="4" id="KW-1185">Reference proteome</keyword>
<feature type="coiled-coil region" evidence="1">
    <location>
        <begin position="167"/>
        <end position="215"/>
    </location>
</feature>
<dbReference type="RefSeq" id="WP_218322503.1">
    <property type="nucleotide sequence ID" value="NZ_JAEEGC010000124.1"/>
</dbReference>
<feature type="transmembrane region" description="Helical" evidence="2">
    <location>
        <begin position="412"/>
        <end position="433"/>
    </location>
</feature>
<sequence length="655" mass="72740">MINDEFKAQMMKDLKYVSDFQKQIETAAQRINKSQIDSNLIKKSKKELDEIKKTVQEVEKMGRYIRFNIQMGVELVRETKPVEVTLRVKNSIKEQIKEDFEGVKKALKFNEASKAIHNTIKAAKQSIENMSDKFKSSKAFKLINKPIEYTIKAKKMIEKVKIYALNNDNVLKRIAETKKAVNELKKNVAITIAAKNAAKESINDLKKNLKDIGSKPFNAIIKAKDQTKGVIDGIRKNIKSLKKLAFGSTSKKIFNSTIGEAMKIEDRFTSSENKSNTATGQIKNIKKSFAGLGANFVGVKDNGQIEAGEVFDTFKKQLSKVVPLLDALKKSDAFKVIKKDLSNVVSGAGNKFSTFIENLMKNPNKLKQQFDKLWSSFKSGISAIVKLGSAVVSLVVKLKPLFDMIAKHPKTVIGLFTAFKIGIPIISSIVTAFIKFKEIKKDIGLLNTSIKAFTSGATSSFLSLFKVMTKSSVTLIILAIIAVVVILYKAWTENWGGIREKTHEVIEFVKKKIESVKETFENVKKQASDFVEETKVYWQGLIEFFRHPIQGTINLIKTISGGSGGKVIGDKIEGKALGTTYFSGGWTWIGEQGPELMKLPGGTQIVDNRKSQAMAGSSLSIAKLADTIVVREDADIDRITYALAKKLTNVGFNCA</sequence>
<feature type="transmembrane region" description="Helical" evidence="2">
    <location>
        <begin position="471"/>
        <end position="491"/>
    </location>
</feature>
<name>A0A949WST8_9CLOT</name>
<keyword evidence="2" id="KW-0472">Membrane</keyword>
<reference evidence="3" key="1">
    <citation type="submission" date="2020-12" db="EMBL/GenBank/DDBJ databases">
        <title>Clostridium thailandense sp. nov., a novel acetogenic bacterium isolated from peat land soil in Thailand.</title>
        <authorList>
            <person name="Chaikitkaew S."/>
            <person name="Birkeland N.K."/>
        </authorList>
    </citation>
    <scope>NUCLEOTIDE SEQUENCE</scope>
    <source>
        <strain evidence="3">PL3</strain>
    </source>
</reference>